<accession>A0A6A4VXJ0</accession>
<organism evidence="2 3">
    <name type="scientific">Amphibalanus amphitrite</name>
    <name type="common">Striped barnacle</name>
    <name type="synonym">Balanus amphitrite</name>
    <dbReference type="NCBI Taxonomy" id="1232801"/>
    <lineage>
        <taxon>Eukaryota</taxon>
        <taxon>Metazoa</taxon>
        <taxon>Ecdysozoa</taxon>
        <taxon>Arthropoda</taxon>
        <taxon>Crustacea</taxon>
        <taxon>Multicrustacea</taxon>
        <taxon>Cirripedia</taxon>
        <taxon>Thoracica</taxon>
        <taxon>Thoracicalcarea</taxon>
        <taxon>Balanomorpha</taxon>
        <taxon>Balanoidea</taxon>
        <taxon>Balanidae</taxon>
        <taxon>Amphibalaninae</taxon>
        <taxon>Amphibalanus</taxon>
    </lineage>
</organism>
<dbReference type="AlphaFoldDB" id="A0A6A4VXJ0"/>
<comment type="caution">
    <text evidence="2">The sequence shown here is derived from an EMBL/GenBank/DDBJ whole genome shotgun (WGS) entry which is preliminary data.</text>
</comment>
<sequence>MPQRIRKKNRLYFDDDHVSGPAVRASPKKSPAPPRERAAEPTTPVRGRLTPLRGAAAASPVRAVVTTPKKTPTRAAAVAAAAQLHKMSSSPAAAPAPAPAPAPVPAPILPRTVAPAAPALEAGRVTINRQREAHALGLRLRNLLKLPKAHKFVCYEWFYSTIDE</sequence>
<evidence type="ECO:0000256" key="1">
    <source>
        <dbReference type="SAM" id="MobiDB-lite"/>
    </source>
</evidence>
<feature type="region of interest" description="Disordered" evidence="1">
    <location>
        <begin position="1"/>
        <end position="71"/>
    </location>
</feature>
<name>A0A6A4VXJ0_AMPAM</name>
<dbReference type="Proteomes" id="UP000440578">
    <property type="component" value="Unassembled WGS sequence"/>
</dbReference>
<dbReference type="OrthoDB" id="1919692at2759"/>
<proteinExistence type="predicted"/>
<gene>
    <name evidence="2" type="primary">lin9</name>
    <name evidence="2" type="ORF">FJT64_004260</name>
</gene>
<dbReference type="EMBL" id="VIIS01001435">
    <property type="protein sequence ID" value="KAF0298393.1"/>
    <property type="molecule type" value="Genomic_DNA"/>
</dbReference>
<protein>
    <submittedName>
        <fullName evidence="2">Protein lin-9</fullName>
    </submittedName>
</protein>
<evidence type="ECO:0000313" key="2">
    <source>
        <dbReference type="EMBL" id="KAF0298393.1"/>
    </source>
</evidence>
<evidence type="ECO:0000313" key="3">
    <source>
        <dbReference type="Proteomes" id="UP000440578"/>
    </source>
</evidence>
<reference evidence="2 3" key="1">
    <citation type="submission" date="2019-07" db="EMBL/GenBank/DDBJ databases">
        <title>Draft genome assembly of a fouling barnacle, Amphibalanus amphitrite (Darwin, 1854): The first reference genome for Thecostraca.</title>
        <authorList>
            <person name="Kim W."/>
        </authorList>
    </citation>
    <scope>NUCLEOTIDE SEQUENCE [LARGE SCALE GENOMIC DNA]</scope>
    <source>
        <strain evidence="2">SNU_AA5</strain>
        <tissue evidence="2">Soma without cirri and trophi</tissue>
    </source>
</reference>
<keyword evidence="3" id="KW-1185">Reference proteome</keyword>
<feature type="compositionally biased region" description="Basic residues" evidence="1">
    <location>
        <begin position="1"/>
        <end position="10"/>
    </location>
</feature>
<feature type="compositionally biased region" description="Low complexity" evidence="1">
    <location>
        <begin position="61"/>
        <end position="71"/>
    </location>
</feature>